<dbReference type="InterPro" id="IPR001229">
    <property type="entry name" value="Jacalin-like_lectin_dom"/>
</dbReference>
<evidence type="ECO:0000313" key="6">
    <source>
        <dbReference type="Proteomes" id="UP001642260"/>
    </source>
</evidence>
<dbReference type="AlphaFoldDB" id="A0ABC8J244"/>
<dbReference type="PROSITE" id="PS51752">
    <property type="entry name" value="JACALIN_LECTIN"/>
    <property type="match status" value="1"/>
</dbReference>
<protein>
    <recommendedName>
        <fullName evidence="4">Jacalin-type lectin domain-containing protein</fullName>
    </recommendedName>
</protein>
<dbReference type="SMART" id="SM00915">
    <property type="entry name" value="Jacalin"/>
    <property type="match status" value="1"/>
</dbReference>
<keyword evidence="6" id="KW-1185">Reference proteome</keyword>
<dbReference type="PANTHER" id="PTHR47293">
    <property type="entry name" value="JACALIN-RELATED LECTIN 3"/>
    <property type="match status" value="1"/>
</dbReference>
<evidence type="ECO:0000256" key="3">
    <source>
        <dbReference type="ARBA" id="ARBA00022737"/>
    </source>
</evidence>
<sequence length="505" mass="58652">MVFFRIRSVCKRWNTIVKEKEKRFFNSDLGLARPQFILLANSMICSVEVNLDGPSIEVHKLPQYIPGYHRYSMFMTLGRCHGLLMFGTRNGIGICNPWLRQIRWIESPVDYIFNGIGYDSSGPDNHYKIVDCQMRDCKTYQVYITEFGSDARKIKTYDFAMYLFQSSISLNGTLYWIAYNQLSGEQCIQTFDCSTERFEFYCIYPNKITCNLDIRSLEVYMEDRFSVLEQNYNTRDIEIWVTKEKIQKWDGEAVEWMKLMNVLVPEWSSLKFWSIFPPSYFIDEKSLSLVLCCYDKAEKACIYIAKGNKFHEIKINELVHENLPPHRTYFPSLVHVPRFTMSGRGPVESRFSLPNGIEVRNGVGGNVWDDGYFDQVKKIYIGKNDSGGIFVKFGYIKHNAKVAGLGHGNGPTTHLPKKNKLNISYGEYIEYVEGTYTESQITSITFRLNNTRMLRYGRFKGTYFLLRREGSKIMGFYGRHSDDHHLTALGVHFSAPPPPVSQCHF</sequence>
<dbReference type="InterPro" id="IPR036404">
    <property type="entry name" value="Jacalin-like_lectin_dom_sf"/>
</dbReference>
<name>A0ABC8J244_ERUVS</name>
<dbReference type="SUPFAM" id="SSF51101">
    <property type="entry name" value="Mannose-binding lectins"/>
    <property type="match status" value="1"/>
</dbReference>
<reference evidence="5 6" key="1">
    <citation type="submission" date="2022-03" db="EMBL/GenBank/DDBJ databases">
        <authorList>
            <person name="Macdonald S."/>
            <person name="Ahmed S."/>
            <person name="Newling K."/>
        </authorList>
    </citation>
    <scope>NUCLEOTIDE SEQUENCE [LARGE SCALE GENOMIC DNA]</scope>
</reference>
<dbReference type="Pfam" id="PF01419">
    <property type="entry name" value="Jacalin"/>
    <property type="match status" value="1"/>
</dbReference>
<gene>
    <name evidence="5" type="ORF">ERUC_LOCUS5710</name>
</gene>
<comment type="caution">
    <text evidence="5">The sequence shown here is derived from an EMBL/GenBank/DDBJ whole genome shotgun (WGS) entry which is preliminary data.</text>
</comment>
<dbReference type="Pfam" id="PF07734">
    <property type="entry name" value="FBA_1"/>
    <property type="match status" value="1"/>
</dbReference>
<evidence type="ECO:0000256" key="2">
    <source>
        <dbReference type="ARBA" id="ARBA00022734"/>
    </source>
</evidence>
<dbReference type="EMBL" id="CAKOAT010071821">
    <property type="protein sequence ID" value="CAH8310462.1"/>
    <property type="molecule type" value="Genomic_DNA"/>
</dbReference>
<evidence type="ECO:0000256" key="1">
    <source>
        <dbReference type="ARBA" id="ARBA00006568"/>
    </source>
</evidence>
<organism evidence="5 6">
    <name type="scientific">Eruca vesicaria subsp. sativa</name>
    <name type="common">Garden rocket</name>
    <name type="synonym">Eruca sativa</name>
    <dbReference type="NCBI Taxonomy" id="29727"/>
    <lineage>
        <taxon>Eukaryota</taxon>
        <taxon>Viridiplantae</taxon>
        <taxon>Streptophyta</taxon>
        <taxon>Embryophyta</taxon>
        <taxon>Tracheophyta</taxon>
        <taxon>Spermatophyta</taxon>
        <taxon>Magnoliopsida</taxon>
        <taxon>eudicotyledons</taxon>
        <taxon>Gunneridae</taxon>
        <taxon>Pentapetalae</taxon>
        <taxon>rosids</taxon>
        <taxon>malvids</taxon>
        <taxon>Brassicales</taxon>
        <taxon>Brassicaceae</taxon>
        <taxon>Brassiceae</taxon>
        <taxon>Eruca</taxon>
    </lineage>
</organism>
<proteinExistence type="inferred from homology"/>
<dbReference type="PANTHER" id="PTHR47293:SF66">
    <property type="entry name" value="JACALIN-RELATED LECTIN 11-RELATED"/>
    <property type="match status" value="1"/>
</dbReference>
<accession>A0ABC8J244</accession>
<dbReference type="Gene3D" id="2.100.10.30">
    <property type="entry name" value="Jacalin-like lectin domain"/>
    <property type="match status" value="1"/>
</dbReference>
<dbReference type="GO" id="GO:0030246">
    <property type="term" value="F:carbohydrate binding"/>
    <property type="evidence" value="ECO:0007669"/>
    <property type="project" value="UniProtKB-KW"/>
</dbReference>
<comment type="similarity">
    <text evidence="1">Belongs to the jacalin lectin family.</text>
</comment>
<dbReference type="CDD" id="cd09612">
    <property type="entry name" value="Jacalin"/>
    <property type="match status" value="1"/>
</dbReference>
<dbReference type="NCBIfam" id="TIGR01640">
    <property type="entry name" value="F_box_assoc_1"/>
    <property type="match status" value="1"/>
</dbReference>
<feature type="domain" description="Jacalin-type lectin" evidence="4">
    <location>
        <begin position="354"/>
        <end position="495"/>
    </location>
</feature>
<keyword evidence="3" id="KW-0677">Repeat</keyword>
<keyword evidence="2" id="KW-0430">Lectin</keyword>
<dbReference type="InterPro" id="IPR006527">
    <property type="entry name" value="F-box-assoc_dom_typ1"/>
</dbReference>
<dbReference type="InterPro" id="IPR017451">
    <property type="entry name" value="F-box-assoc_interact_dom"/>
</dbReference>
<evidence type="ECO:0000259" key="4">
    <source>
        <dbReference type="PROSITE" id="PS51752"/>
    </source>
</evidence>
<evidence type="ECO:0000313" key="5">
    <source>
        <dbReference type="EMBL" id="CAH8310462.1"/>
    </source>
</evidence>
<dbReference type="Proteomes" id="UP001642260">
    <property type="component" value="Unassembled WGS sequence"/>
</dbReference>
<dbReference type="InterPro" id="IPR033734">
    <property type="entry name" value="Jacalin-like_lectin_dom_plant"/>
</dbReference>